<evidence type="ECO:0000256" key="2">
    <source>
        <dbReference type="SAM" id="SignalP"/>
    </source>
</evidence>
<keyword evidence="2" id="KW-0732">Signal</keyword>
<gene>
    <name evidence="3" type="ORF">BLNAU_5442</name>
</gene>
<evidence type="ECO:0000256" key="1">
    <source>
        <dbReference type="SAM" id="Phobius"/>
    </source>
</evidence>
<keyword evidence="1" id="KW-0812">Transmembrane</keyword>
<evidence type="ECO:0000313" key="4">
    <source>
        <dbReference type="Proteomes" id="UP001281761"/>
    </source>
</evidence>
<feature type="chain" id="PRO_5045042976" description="PPPDE domain-containing protein" evidence="2">
    <location>
        <begin position="21"/>
        <end position="284"/>
    </location>
</feature>
<dbReference type="InterPro" id="IPR042266">
    <property type="entry name" value="PPPDE_sf"/>
</dbReference>
<feature type="transmembrane region" description="Helical" evidence="1">
    <location>
        <begin position="179"/>
        <end position="207"/>
    </location>
</feature>
<keyword evidence="1" id="KW-1133">Transmembrane helix</keyword>
<dbReference type="EMBL" id="JARBJD010000028">
    <property type="protein sequence ID" value="KAK2959665.1"/>
    <property type="molecule type" value="Genomic_DNA"/>
</dbReference>
<name>A0ABQ9Y7B2_9EUKA</name>
<evidence type="ECO:0008006" key="5">
    <source>
        <dbReference type="Google" id="ProtNLM"/>
    </source>
</evidence>
<protein>
    <recommendedName>
        <fullName evidence="5">PPPDE domain-containing protein</fullName>
    </recommendedName>
</protein>
<sequence>MATTFILVQLLSIFAHMTQIDEFLSKITPGCTASIILGSKAVWQWAHKPKLAHLVSAVHTCVHIHPATVDDLAGDIMGITFEYRPEGCFIFCEDYKTFVGHTYQRSGHTPIRTDISGLDIGHFVSGLSRERFTSKTYNVRHNNCQTFALEMFLYLTRRPGQWKIIPFNVLQTTAGRGKVIFTIIFLGVIPVTIALCMVVGMCLWPLYQKLRSYLEKGKWPRMSLKQVEEMGAPDDVCLTSTKGLINFLSPPEDQEQLTLDQGTSCMPAHDDILESVSPAPTYNE</sequence>
<organism evidence="3 4">
    <name type="scientific">Blattamonas nauphoetae</name>
    <dbReference type="NCBI Taxonomy" id="2049346"/>
    <lineage>
        <taxon>Eukaryota</taxon>
        <taxon>Metamonada</taxon>
        <taxon>Preaxostyla</taxon>
        <taxon>Oxymonadida</taxon>
        <taxon>Blattamonas</taxon>
    </lineage>
</organism>
<accession>A0ABQ9Y7B2</accession>
<reference evidence="3 4" key="1">
    <citation type="journal article" date="2022" name="bioRxiv">
        <title>Genomics of Preaxostyla Flagellates Illuminates Evolutionary Transitions and the Path Towards Mitochondrial Loss.</title>
        <authorList>
            <person name="Novak L.V.F."/>
            <person name="Treitli S.C."/>
            <person name="Pyrih J."/>
            <person name="Halakuc P."/>
            <person name="Pipaliya S.V."/>
            <person name="Vacek V."/>
            <person name="Brzon O."/>
            <person name="Soukal P."/>
            <person name="Eme L."/>
            <person name="Dacks J.B."/>
            <person name="Karnkowska A."/>
            <person name="Elias M."/>
            <person name="Hampl V."/>
        </authorList>
    </citation>
    <scope>NUCLEOTIDE SEQUENCE [LARGE SCALE GENOMIC DNA]</scope>
    <source>
        <strain evidence="3">NAU3</strain>
        <tissue evidence="3">Gut</tissue>
    </source>
</reference>
<keyword evidence="1" id="KW-0472">Membrane</keyword>
<dbReference type="Proteomes" id="UP001281761">
    <property type="component" value="Unassembled WGS sequence"/>
</dbReference>
<feature type="signal peptide" evidence="2">
    <location>
        <begin position="1"/>
        <end position="20"/>
    </location>
</feature>
<evidence type="ECO:0000313" key="3">
    <source>
        <dbReference type="EMBL" id="KAK2959665.1"/>
    </source>
</evidence>
<keyword evidence="4" id="KW-1185">Reference proteome</keyword>
<comment type="caution">
    <text evidence="3">The sequence shown here is derived from an EMBL/GenBank/DDBJ whole genome shotgun (WGS) entry which is preliminary data.</text>
</comment>
<proteinExistence type="predicted"/>
<dbReference type="Gene3D" id="3.90.1720.30">
    <property type="entry name" value="PPPDE domains"/>
    <property type="match status" value="1"/>
</dbReference>